<sequence length="356" mass="38245">MKLKGRRVVVFCEGKFGPTSSKVATSYLRYCSDDCIAVIDSTQAGSDVHEILGYGAGIPIVASLDEARQYRPEVFMVGVGLFNNALPAQWRATIKQALELGMDIVAGLHFRLSHDPEFAQLAERHGCQIWDTKEPPTDLRTSHNRVLAQPNFIIHTVGSDCRVGKKTTSIEVVAECERRGQSATMAATGQSGIYISGQGIAVDAVPADFIAGAAEQLVLEACEVAPWVVVEGQGAISHPAYSGVTLGLLHGAMPEALILCHQAQLEHHKDWADNQVRSLKELITIYEQLASYLRKATVVAISVNCDGMSESDAAHYLAHIEQATGLPTTDVILFGAGKLVDALEQHQQAATCSAVA</sequence>
<reference evidence="3 4" key="1">
    <citation type="submission" date="2018-01" db="EMBL/GenBank/DDBJ databases">
        <title>Co-occurrence of chitin degradation, pigmentation and bioactivity in marine Pseudoalteromonas.</title>
        <authorList>
            <person name="Paulsen S."/>
            <person name="Gram L."/>
            <person name="Machado H."/>
        </authorList>
    </citation>
    <scope>NUCLEOTIDE SEQUENCE [LARGE SCALE GENOMIC DNA]</scope>
    <source>
        <strain evidence="3 4">S1946</strain>
    </source>
</reference>
<feature type="domain" description="D-glutamate N-acetyltransferase-like C-terminal" evidence="1">
    <location>
        <begin position="153"/>
        <end position="340"/>
    </location>
</feature>
<gene>
    <name evidence="3" type="ORF">C3B51_01700</name>
</gene>
<evidence type="ECO:0000313" key="3">
    <source>
        <dbReference type="EMBL" id="RZM85127.1"/>
    </source>
</evidence>
<dbReference type="InterPro" id="IPR027417">
    <property type="entry name" value="P-loop_NTPase"/>
</dbReference>
<dbReference type="PANTHER" id="PTHR40690">
    <property type="entry name" value="GLL3100 PROTEIN"/>
    <property type="match status" value="1"/>
</dbReference>
<dbReference type="Pfam" id="PF07755">
    <property type="entry name" value="DUF1611"/>
    <property type="match status" value="1"/>
</dbReference>
<dbReference type="Gene3D" id="3.40.50.720">
    <property type="entry name" value="NAD(P)-binding Rossmann-like Domain"/>
    <property type="match status" value="1"/>
</dbReference>
<dbReference type="Gene3D" id="3.40.50.300">
    <property type="entry name" value="P-loop containing nucleotide triphosphate hydrolases"/>
    <property type="match status" value="1"/>
</dbReference>
<dbReference type="SUPFAM" id="SSF52540">
    <property type="entry name" value="P-loop containing nucleoside triphosphate hydrolases"/>
    <property type="match status" value="1"/>
</dbReference>
<dbReference type="PANTHER" id="PTHR40690:SF1">
    <property type="entry name" value="DUF1611 DOMAIN-CONTAINING PROTEIN"/>
    <property type="match status" value="1"/>
</dbReference>
<name>A0A4Q7EMQ9_9GAMM</name>
<accession>A0A4Q7EMQ9</accession>
<comment type="caution">
    <text evidence="3">The sequence shown here is derived from an EMBL/GenBank/DDBJ whole genome shotgun (WGS) entry which is preliminary data.</text>
</comment>
<dbReference type="AlphaFoldDB" id="A0A4Q7EMQ9"/>
<dbReference type="Pfam" id="PF17396">
    <property type="entry name" value="DUF1611_N"/>
    <property type="match status" value="1"/>
</dbReference>
<dbReference type="InterPro" id="IPR011669">
    <property type="entry name" value="DgcN-like"/>
</dbReference>
<evidence type="ECO:0000259" key="2">
    <source>
        <dbReference type="Pfam" id="PF17396"/>
    </source>
</evidence>
<dbReference type="InterPro" id="IPR035402">
    <property type="entry name" value="DgcN-like_N"/>
</dbReference>
<feature type="domain" description="D-glutamate N-acetyltransferase-like N-terminal" evidence="2">
    <location>
        <begin position="42"/>
        <end position="135"/>
    </location>
</feature>
<proteinExistence type="predicted"/>
<dbReference type="PIRSF" id="PIRSF026760">
    <property type="entry name" value="UCP026760"/>
    <property type="match status" value="1"/>
</dbReference>
<protein>
    <submittedName>
        <fullName evidence="3">DUF1611 domain-containing protein</fullName>
    </submittedName>
</protein>
<dbReference type="Proteomes" id="UP000292345">
    <property type="component" value="Unassembled WGS sequence"/>
</dbReference>
<dbReference type="InterPro" id="IPR035086">
    <property type="entry name" value="DgcN-like_C"/>
</dbReference>
<dbReference type="EMBL" id="PPUZ01000003">
    <property type="protein sequence ID" value="RZM85127.1"/>
    <property type="molecule type" value="Genomic_DNA"/>
</dbReference>
<evidence type="ECO:0000259" key="1">
    <source>
        <dbReference type="Pfam" id="PF07755"/>
    </source>
</evidence>
<organism evidence="3 4">
    <name type="scientific">Pseudoalteromonas rubra</name>
    <dbReference type="NCBI Taxonomy" id="43658"/>
    <lineage>
        <taxon>Bacteria</taxon>
        <taxon>Pseudomonadati</taxon>
        <taxon>Pseudomonadota</taxon>
        <taxon>Gammaproteobacteria</taxon>
        <taxon>Alteromonadales</taxon>
        <taxon>Pseudoalteromonadaceae</taxon>
        <taxon>Pseudoalteromonas</taxon>
    </lineage>
</organism>
<evidence type="ECO:0000313" key="4">
    <source>
        <dbReference type="Proteomes" id="UP000292345"/>
    </source>
</evidence>
<dbReference type="RefSeq" id="WP_130243945.1">
    <property type="nucleotide sequence ID" value="NZ_PPUZ01000003.1"/>
</dbReference>